<protein>
    <submittedName>
        <fullName evidence="1">Uncharacterized protein</fullName>
    </submittedName>
</protein>
<organism evidence="1 2">
    <name type="scientific">Morus notabilis</name>
    <dbReference type="NCBI Taxonomy" id="981085"/>
    <lineage>
        <taxon>Eukaryota</taxon>
        <taxon>Viridiplantae</taxon>
        <taxon>Streptophyta</taxon>
        <taxon>Embryophyta</taxon>
        <taxon>Tracheophyta</taxon>
        <taxon>Spermatophyta</taxon>
        <taxon>Magnoliopsida</taxon>
        <taxon>eudicotyledons</taxon>
        <taxon>Gunneridae</taxon>
        <taxon>Pentapetalae</taxon>
        <taxon>rosids</taxon>
        <taxon>fabids</taxon>
        <taxon>Rosales</taxon>
        <taxon>Moraceae</taxon>
        <taxon>Moreae</taxon>
        <taxon>Morus</taxon>
    </lineage>
</organism>
<accession>W9RH87</accession>
<dbReference type="Proteomes" id="UP000030645">
    <property type="component" value="Unassembled WGS sequence"/>
</dbReference>
<proteinExistence type="predicted"/>
<evidence type="ECO:0000313" key="2">
    <source>
        <dbReference type="Proteomes" id="UP000030645"/>
    </source>
</evidence>
<gene>
    <name evidence="1" type="ORF">L484_009021</name>
</gene>
<dbReference type="EMBL" id="KE345057">
    <property type="protein sequence ID" value="EXB91928.1"/>
    <property type="molecule type" value="Genomic_DNA"/>
</dbReference>
<dbReference type="AlphaFoldDB" id="W9RH87"/>
<sequence length="301" mass="33404">MGKKSSSNRDQRRHNGCLLHELHHYRACSGADRPQTPGTTAKVLPEASMETDLRCHCSSVRHDGCELRHHSFEGRRCRGAHSGRDWFHTWTTTELPSETSTEKNMIAVKAWALVQIVWSETKVADVDFHRNSKSRRRWKRRNGVATKASCLVQISGVSISWPIMFAEIGFGRGHGGDFGDGDNNGGGGGGGVKRIVVVENSHGGEVVEIGGGGDNTMKVVLERVSDGNNGEMVVERAAVGGHSTDETRFSGSMNLHAHRRQSGSNHRSWYQAPEKPRALIPTDVTEWRRTRFYIRPRISNT</sequence>
<reference evidence="2" key="1">
    <citation type="submission" date="2013-01" db="EMBL/GenBank/DDBJ databases">
        <title>Draft Genome Sequence of a Mulberry Tree, Morus notabilis C.K. Schneid.</title>
        <authorList>
            <person name="He N."/>
            <person name="Zhao S."/>
        </authorList>
    </citation>
    <scope>NUCLEOTIDE SEQUENCE</scope>
</reference>
<evidence type="ECO:0000313" key="1">
    <source>
        <dbReference type="EMBL" id="EXB91928.1"/>
    </source>
</evidence>
<name>W9RH87_9ROSA</name>
<keyword evidence="2" id="KW-1185">Reference proteome</keyword>